<dbReference type="InterPro" id="IPR045851">
    <property type="entry name" value="AMP-bd_C_sf"/>
</dbReference>
<dbReference type="PANTHER" id="PTHR30046:SF0">
    <property type="entry name" value="FLAGELLAR M-RING PROTEIN"/>
    <property type="match status" value="1"/>
</dbReference>
<comment type="subcellular location">
    <subcellularLocation>
        <location evidence="1 9">Bacterial flagellum basal body</location>
    </subcellularLocation>
    <subcellularLocation>
        <location evidence="2">Cell membrane</location>
        <topology evidence="2">Multi-pass membrane protein</topology>
    </subcellularLocation>
</comment>
<keyword evidence="13" id="KW-0282">Flagellum</keyword>
<accession>A0A099UCL2</accession>
<dbReference type="PATRIC" id="fig|76936.10.peg.1582"/>
<feature type="transmembrane region" description="Helical" evidence="10">
    <location>
        <begin position="23"/>
        <end position="42"/>
    </location>
</feature>
<evidence type="ECO:0000256" key="7">
    <source>
        <dbReference type="ARBA" id="ARBA00023136"/>
    </source>
</evidence>
<keyword evidence="8 9" id="KW-0975">Bacterial flagellum</keyword>
<dbReference type="OrthoDB" id="9807026at2"/>
<dbReference type="GO" id="GO:0009431">
    <property type="term" value="C:bacterial-type flagellum basal body, MS ring"/>
    <property type="evidence" value="ECO:0007669"/>
    <property type="project" value="InterPro"/>
</dbReference>
<evidence type="ECO:0000259" key="11">
    <source>
        <dbReference type="Pfam" id="PF01514"/>
    </source>
</evidence>
<dbReference type="PIRSF" id="PIRSF004862">
    <property type="entry name" value="FliF"/>
    <property type="match status" value="1"/>
</dbReference>
<evidence type="ECO:0000256" key="3">
    <source>
        <dbReference type="ARBA" id="ARBA00007971"/>
    </source>
</evidence>
<gene>
    <name evidence="14" type="primary">fliF</name>
    <name evidence="13" type="ORF">BN2458_PEG1621</name>
    <name evidence="14" type="ORF">LS75_002410</name>
</gene>
<evidence type="ECO:0000256" key="10">
    <source>
        <dbReference type="SAM" id="Phobius"/>
    </source>
</evidence>
<dbReference type="GeneID" id="78151784"/>
<evidence type="ECO:0000256" key="2">
    <source>
        <dbReference type="ARBA" id="ARBA00004651"/>
    </source>
</evidence>
<dbReference type="STRING" id="76936.BN2458_PEG1621"/>
<reference evidence="16" key="3">
    <citation type="submission" date="2015-11" db="EMBL/GenBank/DDBJ databases">
        <authorList>
            <person name="Anvar S.Y."/>
        </authorList>
    </citation>
    <scope>NUCLEOTIDE SEQUENCE [LARGE SCALE GENOMIC DNA]</scope>
</reference>
<evidence type="ECO:0000313" key="16">
    <source>
        <dbReference type="Proteomes" id="UP000064525"/>
    </source>
</evidence>
<reference evidence="14 15" key="1">
    <citation type="journal article" date="2014" name="Genome Announc.">
        <title>Draft genome sequences of eight enterohepatic helicobacter species isolated from both laboratory and wild rodents.</title>
        <authorList>
            <person name="Sheh A."/>
            <person name="Shen Z."/>
            <person name="Fox J.G."/>
        </authorList>
    </citation>
    <scope>NUCLEOTIDE SEQUENCE [LARGE SCALE GENOMIC DNA]</scope>
    <source>
        <strain evidence="14 15">MIT 98-6810</strain>
    </source>
</reference>
<keyword evidence="6 10" id="KW-1133">Transmembrane helix</keyword>
<feature type="domain" description="Flagellar M-ring N-terminal" evidence="11">
    <location>
        <begin position="51"/>
        <end position="223"/>
    </location>
</feature>
<dbReference type="Gene3D" id="3.30.300.30">
    <property type="match status" value="1"/>
</dbReference>
<feature type="transmembrane region" description="Helical" evidence="10">
    <location>
        <begin position="448"/>
        <end position="469"/>
    </location>
</feature>
<dbReference type="GO" id="GO:0071973">
    <property type="term" value="P:bacterial-type flagellum-dependent cell motility"/>
    <property type="evidence" value="ECO:0007669"/>
    <property type="project" value="InterPro"/>
</dbReference>
<keyword evidence="7 10" id="KW-0472">Membrane</keyword>
<dbReference type="InterPro" id="IPR000067">
    <property type="entry name" value="FlgMring_FliF"/>
</dbReference>
<sequence>MDLRVVFEQVLKVLNKLNKKQRIIILSTIIILISFLTYLILFRVETHNEYENYDVLFSNLSPEDSAAILQKLQQEKISYKIPEDNIILVPKDKVYEQRINMSSLGLPRSSHNVGFDILLENNVGDTPFTQKTKTLVVKQNELAKTIESLNPIEKATVNISMPEESLFVQGGRPSTASVKIVVRDNMFLTPEQVIGIKHLVAAAVERLVPEAVKIINQDGELLGEDNEAAQQGARVRQATFQRKYQQNAENAMEAKIIKFLQPSVGDGVQAQVTMDFDFSVRKTTAETFGQNPVVRGTREYEKERKGFRPPQIGGVPGVVSNIGPVQGLKDDEMMEWEKESEVVINNEIDRSVSSIDENYAVLTRVSASVMVDGIYNEVVGEDGVPRLEYTPRSQEDMDKILEGVKNAIGYNESRGDQVNVINMPFRSTQLNYRPQDSLELFSSKVERYLGPFMPLLKYVIVAVILFVFYKKIVAPFAERMLEVQEEEEDDIESFMQLDDDEEDINKFSELRKRVEDQLGFGSGLDEDNIKYEVLLERMRGVISERPQEIGALFQTLIKDELDITTSGLGSSS</sequence>
<organism evidence="13 16">
    <name type="scientific">Helicobacter typhlonius</name>
    <dbReference type="NCBI Taxonomy" id="76936"/>
    <lineage>
        <taxon>Bacteria</taxon>
        <taxon>Pseudomonadati</taxon>
        <taxon>Campylobacterota</taxon>
        <taxon>Epsilonproteobacteria</taxon>
        <taxon>Campylobacterales</taxon>
        <taxon>Helicobacteraceae</taxon>
        <taxon>Helicobacter</taxon>
    </lineage>
</organism>
<evidence type="ECO:0000256" key="4">
    <source>
        <dbReference type="ARBA" id="ARBA00022475"/>
    </source>
</evidence>
<dbReference type="AlphaFoldDB" id="A0A099UCL2"/>
<dbReference type="KEGG" id="hty:BN2458_PEG1621"/>
<dbReference type="InterPro" id="IPR006182">
    <property type="entry name" value="FliF_N_dom"/>
</dbReference>
<dbReference type="EMBL" id="JRPF02000002">
    <property type="protein sequence ID" value="TLD79170.1"/>
    <property type="molecule type" value="Genomic_DNA"/>
</dbReference>
<dbReference type="NCBIfam" id="TIGR00206">
    <property type="entry name" value="fliF"/>
    <property type="match status" value="1"/>
</dbReference>
<feature type="domain" description="Flagellar M-ring C-terminal" evidence="12">
    <location>
        <begin position="260"/>
        <end position="425"/>
    </location>
</feature>
<evidence type="ECO:0000313" key="15">
    <source>
        <dbReference type="Proteomes" id="UP000029925"/>
    </source>
</evidence>
<dbReference type="GO" id="GO:0005886">
    <property type="term" value="C:plasma membrane"/>
    <property type="evidence" value="ECO:0007669"/>
    <property type="project" value="UniProtKB-SubCell"/>
</dbReference>
<dbReference type="EMBL" id="LN907858">
    <property type="protein sequence ID" value="CUU40504.1"/>
    <property type="molecule type" value="Genomic_DNA"/>
</dbReference>
<dbReference type="Proteomes" id="UP000064525">
    <property type="component" value="Chromosome I"/>
</dbReference>
<dbReference type="PANTHER" id="PTHR30046">
    <property type="entry name" value="FLAGELLAR M-RING PROTEIN"/>
    <property type="match status" value="1"/>
</dbReference>
<dbReference type="Pfam" id="PF08345">
    <property type="entry name" value="YscJ_FliF_C"/>
    <property type="match status" value="1"/>
</dbReference>
<dbReference type="GO" id="GO:0003774">
    <property type="term" value="F:cytoskeletal motor activity"/>
    <property type="evidence" value="ECO:0007669"/>
    <property type="project" value="InterPro"/>
</dbReference>
<reference evidence="13" key="2">
    <citation type="submission" date="2015-11" db="EMBL/GenBank/DDBJ databases">
        <authorList>
            <person name="Zhang Y."/>
            <person name="Guo Z."/>
        </authorList>
    </citation>
    <scope>NUCLEOTIDE SEQUENCE</scope>
    <source>
        <strain evidence="13">1</strain>
    </source>
</reference>
<comment type="function">
    <text evidence="9">The M ring may be actively involved in energy transduction.</text>
</comment>
<keyword evidence="15" id="KW-1185">Reference proteome</keyword>
<comment type="similarity">
    <text evidence="3 9">Belongs to the FliF family.</text>
</comment>
<evidence type="ECO:0000313" key="14">
    <source>
        <dbReference type="EMBL" id="TLD79170.1"/>
    </source>
</evidence>
<evidence type="ECO:0000256" key="9">
    <source>
        <dbReference type="PIRNR" id="PIRNR004862"/>
    </source>
</evidence>
<evidence type="ECO:0000256" key="1">
    <source>
        <dbReference type="ARBA" id="ARBA00004117"/>
    </source>
</evidence>
<dbReference type="RefSeq" id="WP_034326830.1">
    <property type="nucleotide sequence ID" value="NZ_CAJTQN010000002.1"/>
</dbReference>
<evidence type="ECO:0000256" key="6">
    <source>
        <dbReference type="ARBA" id="ARBA00022989"/>
    </source>
</evidence>
<keyword evidence="13" id="KW-0966">Cell projection</keyword>
<dbReference type="Pfam" id="PF01514">
    <property type="entry name" value="YscJ_FliF"/>
    <property type="match status" value="1"/>
</dbReference>
<evidence type="ECO:0000259" key="12">
    <source>
        <dbReference type="Pfam" id="PF08345"/>
    </source>
</evidence>
<dbReference type="InterPro" id="IPR013556">
    <property type="entry name" value="Flag_M-ring_C"/>
</dbReference>
<proteinExistence type="inferred from homology"/>
<evidence type="ECO:0000256" key="5">
    <source>
        <dbReference type="ARBA" id="ARBA00022692"/>
    </source>
</evidence>
<evidence type="ECO:0000313" key="13">
    <source>
        <dbReference type="EMBL" id="CUU40504.1"/>
    </source>
</evidence>
<keyword evidence="5 10" id="KW-0812">Transmembrane</keyword>
<dbReference type="InterPro" id="IPR043427">
    <property type="entry name" value="YscJ/FliF"/>
</dbReference>
<dbReference type="PRINTS" id="PR01009">
    <property type="entry name" value="FLGMRINGFLIF"/>
</dbReference>
<dbReference type="Proteomes" id="UP000029925">
    <property type="component" value="Unassembled WGS sequence"/>
</dbReference>
<protein>
    <recommendedName>
        <fullName evidence="9">Flagellar M-ring protein</fullName>
    </recommendedName>
</protein>
<keyword evidence="13" id="KW-0969">Cilium</keyword>
<name>A0A099UCL2_9HELI</name>
<evidence type="ECO:0000256" key="8">
    <source>
        <dbReference type="ARBA" id="ARBA00023143"/>
    </source>
</evidence>
<keyword evidence="4" id="KW-1003">Cell membrane</keyword>